<protein>
    <submittedName>
        <fullName evidence="1">DNA-binding protein</fullName>
    </submittedName>
</protein>
<dbReference type="Gene3D" id="3.90.105.50">
    <property type="match status" value="1"/>
</dbReference>
<keyword evidence="1" id="KW-0238">DNA-binding</keyword>
<dbReference type="Proteomes" id="UP000035996">
    <property type="component" value="Unassembled WGS sequence"/>
</dbReference>
<dbReference type="Pfam" id="PF12728">
    <property type="entry name" value="HTH_17"/>
    <property type="match status" value="1"/>
</dbReference>
<organism evidence="1 2">
    <name type="scientific">Guptibacillus hwajinpoensis</name>
    <dbReference type="NCBI Taxonomy" id="208199"/>
    <lineage>
        <taxon>Bacteria</taxon>
        <taxon>Bacillati</taxon>
        <taxon>Bacillota</taxon>
        <taxon>Bacilli</taxon>
        <taxon>Bacillales</taxon>
        <taxon>Guptibacillaceae</taxon>
        <taxon>Guptibacillus</taxon>
    </lineage>
</organism>
<dbReference type="InterPro" id="IPR038148">
    <property type="entry name" value="Tn1545/Tn916_Xis"/>
</dbReference>
<dbReference type="EMBL" id="LELK01000001">
    <property type="protein sequence ID" value="KMM39088.1"/>
    <property type="molecule type" value="Genomic_DNA"/>
</dbReference>
<evidence type="ECO:0000313" key="2">
    <source>
        <dbReference type="Proteomes" id="UP000035996"/>
    </source>
</evidence>
<gene>
    <name evidence="1" type="ORF">AB986_07605</name>
</gene>
<dbReference type="STRING" id="157733.AB986_07605"/>
<dbReference type="GO" id="GO:0003677">
    <property type="term" value="F:DNA binding"/>
    <property type="evidence" value="ECO:0007669"/>
    <property type="project" value="UniProtKB-KW"/>
</dbReference>
<reference evidence="1" key="1">
    <citation type="submission" date="2015-06" db="EMBL/GenBank/DDBJ databases">
        <authorList>
            <person name="Liu B."/>
            <person name="Wang J."/>
            <person name="Zhu Y."/>
            <person name="Liu G."/>
            <person name="Chen Q."/>
            <person name="Zheng C."/>
            <person name="Che J."/>
            <person name="Ge C."/>
            <person name="Shi H."/>
            <person name="Pan Z."/>
            <person name="Liu X."/>
        </authorList>
    </citation>
    <scope>NUCLEOTIDE SEQUENCE [LARGE SCALE GENOMIC DNA]</scope>
    <source>
        <strain evidence="1">DSM 16346</strain>
    </source>
</reference>
<dbReference type="AlphaFoldDB" id="A0A0J6D1C0"/>
<dbReference type="RefSeq" id="WP_048310258.1">
    <property type="nucleotide sequence ID" value="NZ_CP119526.1"/>
</dbReference>
<dbReference type="InterPro" id="IPR010093">
    <property type="entry name" value="SinI_DNA-bd"/>
</dbReference>
<dbReference type="NCBIfam" id="TIGR01764">
    <property type="entry name" value="excise"/>
    <property type="match status" value="1"/>
</dbReference>
<dbReference type="OrthoDB" id="515428at2"/>
<dbReference type="InterPro" id="IPR041657">
    <property type="entry name" value="HTH_17"/>
</dbReference>
<comment type="caution">
    <text evidence="1">The sequence shown here is derived from an EMBL/GenBank/DDBJ whole genome shotgun (WGS) entry which is preliminary data.</text>
</comment>
<keyword evidence="2" id="KW-1185">Reference proteome</keyword>
<sequence length="63" mass="7363">MDSEHHDIMTISQVAKYFQISEMTTYKLVQDGKIPAFKIGSHWRIQKSDLTDLIQKLKNGERI</sequence>
<dbReference type="InterPro" id="IPR009061">
    <property type="entry name" value="DNA-bd_dom_put_sf"/>
</dbReference>
<dbReference type="GeneID" id="301328139"/>
<proteinExistence type="predicted"/>
<name>A0A0J6D1C0_9BACL</name>
<evidence type="ECO:0000313" key="1">
    <source>
        <dbReference type="EMBL" id="KMM39088.1"/>
    </source>
</evidence>
<accession>A0A0J6D1C0</accession>
<dbReference type="SUPFAM" id="SSF46955">
    <property type="entry name" value="Putative DNA-binding domain"/>
    <property type="match status" value="1"/>
</dbReference>